<evidence type="ECO:0000256" key="1">
    <source>
        <dbReference type="ARBA" id="ARBA00010651"/>
    </source>
</evidence>
<feature type="chain" id="PRO_5005189513" description="Rieske domain-containing protein" evidence="8">
    <location>
        <begin position="17"/>
        <end position="268"/>
    </location>
</feature>
<dbReference type="Pfam" id="PF00355">
    <property type="entry name" value="Rieske"/>
    <property type="match status" value="1"/>
</dbReference>
<dbReference type="InterPro" id="IPR014349">
    <property type="entry name" value="Rieske_Fe-S_prot"/>
</dbReference>
<evidence type="ECO:0000256" key="6">
    <source>
        <dbReference type="ARBA" id="ARBA00023157"/>
    </source>
</evidence>
<dbReference type="SUPFAM" id="SSF50022">
    <property type="entry name" value="ISP domain"/>
    <property type="match status" value="1"/>
</dbReference>
<keyword evidence="8" id="KW-0732">Signal</keyword>
<dbReference type="NCBIfam" id="NF010001">
    <property type="entry name" value="PRK13474.1"/>
    <property type="match status" value="1"/>
</dbReference>
<dbReference type="InterPro" id="IPR005805">
    <property type="entry name" value="Rieske_Fe-S_prot_C"/>
</dbReference>
<dbReference type="AlphaFoldDB" id="A0A0G4G599"/>
<dbReference type="InterPro" id="IPR017941">
    <property type="entry name" value="Rieske_2Fe-2S"/>
</dbReference>
<evidence type="ECO:0000313" key="10">
    <source>
        <dbReference type="EMBL" id="CEM23740.1"/>
    </source>
</evidence>
<feature type="signal peptide" evidence="8">
    <location>
        <begin position="1"/>
        <end position="16"/>
    </location>
</feature>
<keyword evidence="3" id="KW-0479">Metal-binding</keyword>
<dbReference type="PROSITE" id="PS51296">
    <property type="entry name" value="RIESKE"/>
    <property type="match status" value="1"/>
</dbReference>
<keyword evidence="5" id="KW-0411">Iron-sulfur</keyword>
<dbReference type="PRINTS" id="PR00162">
    <property type="entry name" value="RIESKE"/>
</dbReference>
<dbReference type="GO" id="GO:0016020">
    <property type="term" value="C:membrane"/>
    <property type="evidence" value="ECO:0007669"/>
    <property type="project" value="InterPro"/>
</dbReference>
<gene>
    <name evidence="10" type="ORF">Cvel_20353</name>
</gene>
<keyword evidence="2" id="KW-0001">2Fe-2S</keyword>
<reference evidence="10" key="1">
    <citation type="submission" date="2014-11" db="EMBL/GenBank/DDBJ databases">
        <authorList>
            <person name="Otto D Thomas"/>
            <person name="Naeem Raeece"/>
        </authorList>
    </citation>
    <scope>NUCLEOTIDE SEQUENCE</scope>
</reference>
<accession>A0A0G4G599</accession>
<keyword evidence="6" id="KW-1015">Disulfide bond</keyword>
<dbReference type="PANTHER" id="PTHR10134">
    <property type="entry name" value="CYTOCHROME B-C1 COMPLEX SUBUNIT RIESKE, MITOCHONDRIAL"/>
    <property type="match status" value="1"/>
</dbReference>
<dbReference type="GO" id="GO:0046872">
    <property type="term" value="F:metal ion binding"/>
    <property type="evidence" value="ECO:0007669"/>
    <property type="project" value="UniProtKB-KW"/>
</dbReference>
<evidence type="ECO:0000256" key="5">
    <source>
        <dbReference type="ARBA" id="ARBA00023014"/>
    </source>
</evidence>
<keyword evidence="4" id="KW-0408">Iron</keyword>
<dbReference type="EMBL" id="CDMZ01000905">
    <property type="protein sequence ID" value="CEM23740.1"/>
    <property type="molecule type" value="Genomic_DNA"/>
</dbReference>
<name>A0A0G4G599_9ALVE</name>
<sequence>MKTALVIFGTLATAEAYVGSPSPLFGRARRAAAPSTALKGDLFSDEDYQMDASERSSLLPEDKEEQLALIPQATRDVMEARALRTYAESVALQPELRTRNTLLAAITLGLWGIPVAQAAYVYLSFYIGAVKPESSAGVEAKDALGNCINVKKWLEAHKTPGARELVQGLKGDATYLITDESGSQLKDFGLNAVCTHLGCVVPWVGAQGKFMCPCHGSQYNSDGAVVRGPAPLPLALAHVNVNDAGNVLVKQWTKDEKDFRTGGTPWWG</sequence>
<evidence type="ECO:0000256" key="4">
    <source>
        <dbReference type="ARBA" id="ARBA00023004"/>
    </source>
</evidence>
<dbReference type="GO" id="GO:0051537">
    <property type="term" value="F:2 iron, 2 sulfur cluster binding"/>
    <property type="evidence" value="ECO:0007669"/>
    <property type="project" value="UniProtKB-KW"/>
</dbReference>
<evidence type="ECO:0000256" key="7">
    <source>
        <dbReference type="ARBA" id="ARBA00034078"/>
    </source>
</evidence>
<protein>
    <recommendedName>
        <fullName evidence="9">Rieske domain-containing protein</fullName>
    </recommendedName>
</protein>
<evidence type="ECO:0000256" key="3">
    <source>
        <dbReference type="ARBA" id="ARBA00022723"/>
    </source>
</evidence>
<comment type="cofactor">
    <cofactor evidence="7">
        <name>[2Fe-2S] cluster</name>
        <dbReference type="ChEBI" id="CHEBI:190135"/>
    </cofactor>
</comment>
<comment type="similarity">
    <text evidence="1">Belongs to the Rieske iron-sulfur protein family.</text>
</comment>
<dbReference type="InterPro" id="IPR036922">
    <property type="entry name" value="Rieske_2Fe-2S_sf"/>
</dbReference>
<evidence type="ECO:0000256" key="8">
    <source>
        <dbReference type="SAM" id="SignalP"/>
    </source>
</evidence>
<proteinExistence type="inferred from homology"/>
<evidence type="ECO:0000256" key="2">
    <source>
        <dbReference type="ARBA" id="ARBA00022714"/>
    </source>
</evidence>
<feature type="domain" description="Rieske" evidence="9">
    <location>
        <begin position="150"/>
        <end position="248"/>
    </location>
</feature>
<organism evidence="10">
    <name type="scientific">Chromera velia CCMP2878</name>
    <dbReference type="NCBI Taxonomy" id="1169474"/>
    <lineage>
        <taxon>Eukaryota</taxon>
        <taxon>Sar</taxon>
        <taxon>Alveolata</taxon>
        <taxon>Colpodellida</taxon>
        <taxon>Chromeraceae</taxon>
        <taxon>Chromera</taxon>
    </lineage>
</organism>
<dbReference type="Gene3D" id="2.102.10.10">
    <property type="entry name" value="Rieske [2Fe-2S] iron-sulphur domain"/>
    <property type="match status" value="1"/>
</dbReference>
<dbReference type="VEuPathDB" id="CryptoDB:Cvel_20353"/>
<evidence type="ECO:0000259" key="9">
    <source>
        <dbReference type="PROSITE" id="PS51296"/>
    </source>
</evidence>